<evidence type="ECO:0000313" key="3">
    <source>
        <dbReference type="Proteomes" id="UP000076798"/>
    </source>
</evidence>
<feature type="region of interest" description="Disordered" evidence="1">
    <location>
        <begin position="67"/>
        <end position="121"/>
    </location>
</feature>
<evidence type="ECO:0000256" key="1">
    <source>
        <dbReference type="SAM" id="MobiDB-lite"/>
    </source>
</evidence>
<dbReference type="EMBL" id="KV428582">
    <property type="protein sequence ID" value="KZT31441.1"/>
    <property type="molecule type" value="Genomic_DNA"/>
</dbReference>
<protein>
    <submittedName>
        <fullName evidence="2">Uncharacterized protein</fullName>
    </submittedName>
</protein>
<keyword evidence="3" id="KW-1185">Reference proteome</keyword>
<name>A0A165WR51_9AGAM</name>
<dbReference type="Proteomes" id="UP000076798">
    <property type="component" value="Unassembled WGS sequence"/>
</dbReference>
<evidence type="ECO:0000313" key="2">
    <source>
        <dbReference type="EMBL" id="KZT31441.1"/>
    </source>
</evidence>
<feature type="compositionally biased region" description="Low complexity" evidence="1">
    <location>
        <begin position="188"/>
        <end position="198"/>
    </location>
</feature>
<reference evidence="2 3" key="1">
    <citation type="journal article" date="2016" name="Mol. Biol. Evol.">
        <title>Comparative Genomics of Early-Diverging Mushroom-Forming Fungi Provides Insights into the Origins of Lignocellulose Decay Capabilities.</title>
        <authorList>
            <person name="Nagy L.G."/>
            <person name="Riley R."/>
            <person name="Tritt A."/>
            <person name="Adam C."/>
            <person name="Daum C."/>
            <person name="Floudas D."/>
            <person name="Sun H."/>
            <person name="Yadav J.S."/>
            <person name="Pangilinan J."/>
            <person name="Larsson K.H."/>
            <person name="Matsuura K."/>
            <person name="Barry K."/>
            <person name="Labutti K."/>
            <person name="Kuo R."/>
            <person name="Ohm R.A."/>
            <person name="Bhattacharya S.S."/>
            <person name="Shirouzu T."/>
            <person name="Yoshinaga Y."/>
            <person name="Martin F.M."/>
            <person name="Grigoriev I.V."/>
            <person name="Hibbett D.S."/>
        </authorList>
    </citation>
    <scope>NUCLEOTIDE SEQUENCE [LARGE SCALE GENOMIC DNA]</scope>
    <source>
        <strain evidence="2 3">HHB10207 ss-3</strain>
    </source>
</reference>
<dbReference type="AlphaFoldDB" id="A0A165WR51"/>
<feature type="non-terminal residue" evidence="2">
    <location>
        <position position="1"/>
    </location>
</feature>
<accession>A0A165WR51</accession>
<feature type="compositionally biased region" description="Low complexity" evidence="1">
    <location>
        <begin position="106"/>
        <end position="117"/>
    </location>
</feature>
<feature type="region of interest" description="Disordered" evidence="1">
    <location>
        <begin position="170"/>
        <end position="206"/>
    </location>
</feature>
<gene>
    <name evidence="2" type="ORF">SISSUDRAFT_1038436</name>
</gene>
<organism evidence="2 3">
    <name type="scientific">Sistotremastrum suecicum HHB10207 ss-3</name>
    <dbReference type="NCBI Taxonomy" id="1314776"/>
    <lineage>
        <taxon>Eukaryota</taxon>
        <taxon>Fungi</taxon>
        <taxon>Dikarya</taxon>
        <taxon>Basidiomycota</taxon>
        <taxon>Agaricomycotina</taxon>
        <taxon>Agaricomycetes</taxon>
        <taxon>Sistotremastrales</taxon>
        <taxon>Sistotremastraceae</taxon>
        <taxon>Sistotremastrum</taxon>
    </lineage>
</organism>
<sequence length="511" mass="55582">HLSPAEIQEALRGLSSGDSSEMLLQSEDVDEVSAHAETNEAWDDTFMDQFLVRRAVSTAPQVSDDVDAGRLSGVRPEGLAMETGGTDGSTEDQESLETNVGTPALSHSGPSGTSSSPAGVAVTSRTDPLFLAASPAPGTHPLPNWDFESISSPGSARSVFVNPFTARSEESVVQGSPSPMVEPSMTDVSSVHSHSSESSDADVWGAPESGQQHVGLWLGRTDMPRTWGPLSLPVGGVTVANLWNALLDHVAPVPHSEEFDSPHSAYQRVCRYEEARFSGTALQPGDPTNSILIDLKSREAWPADAAVYVLYLLPHDMASTTSRELSWAFPDRATEIRSVYALANTKNFGNTYITFRRIELLATTVDDLHFQGPSDQKVLGRQVVLRIPDIAQWVGAPRANYSNLNTVVKAAYQCYGYMDSLAEERLDTQDQRLQKVLQLLIDKDRSMPDLIQGSEDAQTASDSSDKHWDAILEAVSIPMEGLERKLKDYKTKCGLKRWPHVLAGGCFIGFR</sequence>
<proteinExistence type="predicted"/>